<feature type="transmembrane region" description="Helical" evidence="2">
    <location>
        <begin position="12"/>
        <end position="34"/>
    </location>
</feature>
<reference evidence="3 4" key="1">
    <citation type="submission" date="2018-08" db="EMBL/GenBank/DDBJ databases">
        <title>Genome Sequence of Clavibacter michiganensis Subspecies type strains, and the Atypical Peach-Colored Strains Isolated from Tomato.</title>
        <authorList>
            <person name="Osdaghi E."/>
            <person name="Portier P."/>
            <person name="Briand M."/>
            <person name="Jacques M.-A."/>
        </authorList>
    </citation>
    <scope>NUCLEOTIDE SEQUENCE [LARGE SCALE GENOMIC DNA]</scope>
    <source>
        <strain evidence="3 4">CFBP 7493</strain>
    </source>
</reference>
<comment type="caution">
    <text evidence="3">The sequence shown here is derived from an EMBL/GenBank/DDBJ whole genome shotgun (WGS) entry which is preliminary data.</text>
</comment>
<evidence type="ECO:0000256" key="2">
    <source>
        <dbReference type="SAM" id="Phobius"/>
    </source>
</evidence>
<protein>
    <submittedName>
        <fullName evidence="3">Uncharacterized protein</fullName>
    </submittedName>
</protein>
<feature type="transmembrane region" description="Helical" evidence="2">
    <location>
        <begin position="46"/>
        <end position="66"/>
    </location>
</feature>
<name>A0A399NSA6_9MICO</name>
<keyword evidence="2" id="KW-0472">Membrane</keyword>
<dbReference type="Proteomes" id="UP000266298">
    <property type="component" value="Unassembled WGS sequence"/>
</dbReference>
<organism evidence="3 4">
    <name type="scientific">Clavibacter michiganensis</name>
    <dbReference type="NCBI Taxonomy" id="28447"/>
    <lineage>
        <taxon>Bacteria</taxon>
        <taxon>Bacillati</taxon>
        <taxon>Actinomycetota</taxon>
        <taxon>Actinomycetes</taxon>
        <taxon>Micrococcales</taxon>
        <taxon>Microbacteriaceae</taxon>
        <taxon>Clavibacter</taxon>
    </lineage>
</organism>
<evidence type="ECO:0000256" key="1">
    <source>
        <dbReference type="SAM" id="MobiDB-lite"/>
    </source>
</evidence>
<dbReference type="RefSeq" id="WP_043583404.1">
    <property type="nucleotide sequence ID" value="NZ_QWEC01000117.1"/>
</dbReference>
<accession>A0A399NSA6</accession>
<dbReference type="EMBL" id="QWEC01000117">
    <property type="protein sequence ID" value="RII97043.1"/>
    <property type="molecule type" value="Genomic_DNA"/>
</dbReference>
<keyword evidence="2" id="KW-1133">Transmembrane helix</keyword>
<sequence length="108" mass="11060">MFLRKGSRGNETLGLVILGVVLCVVSVLGLTGAFGEISNGGRFDTIVLLGVPLGLVSIGGGIVNWIRGWSDPGDAEVDDPPHVGDRSGLPDPDGDGPGRPAPDGMIDR</sequence>
<evidence type="ECO:0000313" key="3">
    <source>
        <dbReference type="EMBL" id="RII97043.1"/>
    </source>
</evidence>
<keyword evidence="2" id="KW-0812">Transmembrane</keyword>
<proteinExistence type="predicted"/>
<feature type="region of interest" description="Disordered" evidence="1">
    <location>
        <begin position="73"/>
        <end position="108"/>
    </location>
</feature>
<evidence type="ECO:0000313" key="4">
    <source>
        <dbReference type="Proteomes" id="UP000266298"/>
    </source>
</evidence>
<gene>
    <name evidence="3" type="ORF">DZF96_08930</name>
</gene>
<dbReference type="AlphaFoldDB" id="A0A399NSA6"/>